<keyword evidence="9" id="KW-1185">Reference proteome</keyword>
<proteinExistence type="inferred from homology"/>
<evidence type="ECO:0000313" key="9">
    <source>
        <dbReference type="Proteomes" id="UP001408356"/>
    </source>
</evidence>
<keyword evidence="4 6" id="KW-0472">Membrane</keyword>
<accession>A0ABR2UVC2</accession>
<evidence type="ECO:0000256" key="1">
    <source>
        <dbReference type="ARBA" id="ARBA00004141"/>
    </source>
</evidence>
<sequence length="408" mass="45394">MADEVENRGPQLFAVNVLFMTLAIVTTLLRCYVRLFMVKSWGRDDWFMLLATLLIQIAFTLFGSFSIAGVHYGTGRHFADLDENGAMTAMECWFFCYLSYAACMIASKMSIGFFLLRITVKKVHTWTVYAAMFFSVMAGIAFFLVTLLQCTPVSYFWERVGAIYGDPNVGSCVSAEVIIGLAALYSSFSVISDFTFAILPAFLLWDLKIDRRTKFTIIPILAMGCIASSAVVARFPYLPRFRQIDFLYATVDIAIWSAVEQGLAITAGCLATLRPLLKEVSYRLGWTKPSSGSGGATGGIGQRSGTHLQLSGRNTHDMYDLSEFAQVGDEEAGFSKHTKEDKPGMRSSITSFRSPIFQKKGAKSGHRNSMGMKIKTVCKKNESQEELHDQQSKNIVVSKDFLVVSEWK</sequence>
<feature type="transmembrane region" description="Helical" evidence="6">
    <location>
        <begin position="12"/>
        <end position="33"/>
    </location>
</feature>
<dbReference type="Pfam" id="PF20684">
    <property type="entry name" value="Fung_rhodopsin"/>
    <property type="match status" value="1"/>
</dbReference>
<comment type="caution">
    <text evidence="8">The sequence shown here is derived from an EMBL/GenBank/DDBJ whole genome shotgun (WGS) entry which is preliminary data.</text>
</comment>
<evidence type="ECO:0000256" key="2">
    <source>
        <dbReference type="ARBA" id="ARBA00022692"/>
    </source>
</evidence>
<gene>
    <name evidence="8" type="ORF">SUNI508_07872</name>
</gene>
<feature type="transmembrane region" description="Helical" evidence="6">
    <location>
        <begin position="215"/>
        <end position="233"/>
    </location>
</feature>
<dbReference type="PANTHER" id="PTHR33048">
    <property type="entry name" value="PTH11-LIKE INTEGRAL MEMBRANE PROTEIN (AFU_ORTHOLOGUE AFUA_5G11245)"/>
    <property type="match status" value="1"/>
</dbReference>
<evidence type="ECO:0000256" key="3">
    <source>
        <dbReference type="ARBA" id="ARBA00022989"/>
    </source>
</evidence>
<organism evidence="8 9">
    <name type="scientific">Seiridium unicorne</name>
    <dbReference type="NCBI Taxonomy" id="138068"/>
    <lineage>
        <taxon>Eukaryota</taxon>
        <taxon>Fungi</taxon>
        <taxon>Dikarya</taxon>
        <taxon>Ascomycota</taxon>
        <taxon>Pezizomycotina</taxon>
        <taxon>Sordariomycetes</taxon>
        <taxon>Xylariomycetidae</taxon>
        <taxon>Amphisphaeriales</taxon>
        <taxon>Sporocadaceae</taxon>
        <taxon>Seiridium</taxon>
    </lineage>
</organism>
<comment type="subcellular location">
    <subcellularLocation>
        <location evidence="1">Membrane</location>
        <topology evidence="1">Multi-pass membrane protein</topology>
    </subcellularLocation>
</comment>
<comment type="similarity">
    <text evidence="5">Belongs to the SAT4 family.</text>
</comment>
<feature type="transmembrane region" description="Helical" evidence="6">
    <location>
        <begin position="45"/>
        <end position="72"/>
    </location>
</feature>
<protein>
    <recommendedName>
        <fullName evidence="7">Rhodopsin domain-containing protein</fullName>
    </recommendedName>
</protein>
<keyword evidence="3 6" id="KW-1133">Transmembrane helix</keyword>
<dbReference type="EMBL" id="JARVKF010000363">
    <property type="protein sequence ID" value="KAK9418615.1"/>
    <property type="molecule type" value="Genomic_DNA"/>
</dbReference>
<feature type="transmembrane region" description="Helical" evidence="6">
    <location>
        <begin position="177"/>
        <end position="203"/>
    </location>
</feature>
<name>A0ABR2UVC2_9PEZI</name>
<evidence type="ECO:0000259" key="7">
    <source>
        <dbReference type="Pfam" id="PF20684"/>
    </source>
</evidence>
<dbReference type="Proteomes" id="UP001408356">
    <property type="component" value="Unassembled WGS sequence"/>
</dbReference>
<dbReference type="InterPro" id="IPR049326">
    <property type="entry name" value="Rhodopsin_dom_fungi"/>
</dbReference>
<reference evidence="8 9" key="1">
    <citation type="journal article" date="2024" name="J. Plant Pathol.">
        <title>Sequence and assembly of the genome of Seiridium unicorne, isolate CBS 538.82, causal agent of cypress canker disease.</title>
        <authorList>
            <person name="Scali E."/>
            <person name="Rocca G.D."/>
            <person name="Danti R."/>
            <person name="Garbelotto M."/>
            <person name="Barberini S."/>
            <person name="Baroncelli R."/>
            <person name="Emiliani G."/>
        </authorList>
    </citation>
    <scope>NUCLEOTIDE SEQUENCE [LARGE SCALE GENOMIC DNA]</scope>
    <source>
        <strain evidence="8 9">BM-138-508</strain>
    </source>
</reference>
<dbReference type="InterPro" id="IPR052337">
    <property type="entry name" value="SAT4-like"/>
</dbReference>
<feature type="domain" description="Rhodopsin" evidence="7">
    <location>
        <begin position="29"/>
        <end position="278"/>
    </location>
</feature>
<evidence type="ECO:0000256" key="5">
    <source>
        <dbReference type="ARBA" id="ARBA00038359"/>
    </source>
</evidence>
<keyword evidence="2 6" id="KW-0812">Transmembrane</keyword>
<evidence type="ECO:0000313" key="8">
    <source>
        <dbReference type="EMBL" id="KAK9418615.1"/>
    </source>
</evidence>
<evidence type="ECO:0000256" key="4">
    <source>
        <dbReference type="ARBA" id="ARBA00023136"/>
    </source>
</evidence>
<feature type="transmembrane region" description="Helical" evidence="6">
    <location>
        <begin position="128"/>
        <end position="157"/>
    </location>
</feature>
<dbReference type="PANTHER" id="PTHR33048:SF96">
    <property type="entry name" value="INTEGRAL MEMBRANE PROTEIN"/>
    <property type="match status" value="1"/>
</dbReference>
<feature type="transmembrane region" description="Helical" evidence="6">
    <location>
        <begin position="92"/>
        <end position="116"/>
    </location>
</feature>
<evidence type="ECO:0000256" key="6">
    <source>
        <dbReference type="SAM" id="Phobius"/>
    </source>
</evidence>